<protein>
    <submittedName>
        <fullName evidence="1">Pentatricopeptide repeat-containing protein</fullName>
    </submittedName>
</protein>
<dbReference type="Proteomes" id="UP000275267">
    <property type="component" value="Unassembled WGS sequence"/>
</dbReference>
<gene>
    <name evidence="1" type="ORF">C2845_PM15G24970</name>
</gene>
<organism evidence="1 2">
    <name type="scientific">Panicum miliaceum</name>
    <name type="common">Proso millet</name>
    <name type="synonym">Broomcorn millet</name>
    <dbReference type="NCBI Taxonomy" id="4540"/>
    <lineage>
        <taxon>Eukaryota</taxon>
        <taxon>Viridiplantae</taxon>
        <taxon>Streptophyta</taxon>
        <taxon>Embryophyta</taxon>
        <taxon>Tracheophyta</taxon>
        <taxon>Spermatophyta</taxon>
        <taxon>Magnoliopsida</taxon>
        <taxon>Liliopsida</taxon>
        <taxon>Poales</taxon>
        <taxon>Poaceae</taxon>
        <taxon>PACMAD clade</taxon>
        <taxon>Panicoideae</taxon>
        <taxon>Panicodae</taxon>
        <taxon>Paniceae</taxon>
        <taxon>Panicinae</taxon>
        <taxon>Panicum</taxon>
        <taxon>Panicum sect. Panicum</taxon>
    </lineage>
</organism>
<comment type="caution">
    <text evidence="1">The sequence shown here is derived from an EMBL/GenBank/DDBJ whole genome shotgun (WGS) entry which is preliminary data.</text>
</comment>
<reference evidence="2" key="1">
    <citation type="journal article" date="2019" name="Nat. Commun.">
        <title>The genome of broomcorn millet.</title>
        <authorList>
            <person name="Zou C."/>
            <person name="Miki D."/>
            <person name="Li D."/>
            <person name="Tang Q."/>
            <person name="Xiao L."/>
            <person name="Rajput S."/>
            <person name="Deng P."/>
            <person name="Jia W."/>
            <person name="Huang R."/>
            <person name="Zhang M."/>
            <person name="Sun Y."/>
            <person name="Hu J."/>
            <person name="Fu X."/>
            <person name="Schnable P.S."/>
            <person name="Li F."/>
            <person name="Zhang H."/>
            <person name="Feng B."/>
            <person name="Zhu X."/>
            <person name="Liu R."/>
            <person name="Schnable J.C."/>
            <person name="Zhu J.-K."/>
            <person name="Zhang H."/>
        </authorList>
    </citation>
    <scope>NUCLEOTIDE SEQUENCE [LARGE SCALE GENOMIC DNA]</scope>
</reference>
<accession>A0A3L6QD25</accession>
<dbReference type="AlphaFoldDB" id="A0A3L6QD25"/>
<dbReference type="EMBL" id="PQIB02000013">
    <property type="protein sequence ID" value="RLM75523.1"/>
    <property type="molecule type" value="Genomic_DNA"/>
</dbReference>
<keyword evidence="2" id="KW-1185">Reference proteome</keyword>
<evidence type="ECO:0000313" key="1">
    <source>
        <dbReference type="EMBL" id="RLM75523.1"/>
    </source>
</evidence>
<proteinExistence type="predicted"/>
<name>A0A3L6QD25_PANMI</name>
<sequence>MPRRSAVSWFAGITQGDRPREELALFRRMRLAGCRVPAQRVRSTRGRSSVLPHALAATPRAVAGWILRRKMIKEAAAAAGFRLSTVDASSRTARQELAS</sequence>
<evidence type="ECO:0000313" key="2">
    <source>
        <dbReference type="Proteomes" id="UP000275267"/>
    </source>
</evidence>